<evidence type="ECO:0000313" key="3">
    <source>
        <dbReference type="EMBL" id="VFD53349.1"/>
    </source>
</evidence>
<dbReference type="AlphaFoldDB" id="A0AAX3GWV6"/>
<dbReference type="Proteomes" id="UP000346772">
    <property type="component" value="Unassembled WGS sequence"/>
</dbReference>
<dbReference type="RefSeq" id="WP_003419990.1">
    <property type="nucleotide sequence ID" value="NZ_BEHB01000002.1"/>
</dbReference>
<evidence type="ECO:0000259" key="2">
    <source>
        <dbReference type="Pfam" id="PF21537"/>
    </source>
</evidence>
<feature type="transmembrane region" description="Helical" evidence="1">
    <location>
        <begin position="39"/>
        <end position="61"/>
    </location>
</feature>
<dbReference type="EMBL" id="CAADAT010000003">
    <property type="protein sequence ID" value="VFD53349.1"/>
    <property type="molecule type" value="Genomic_DNA"/>
</dbReference>
<accession>A0AAX3GWV6</accession>
<feature type="transmembrane region" description="Helical" evidence="1">
    <location>
        <begin position="9"/>
        <end position="27"/>
    </location>
</feature>
<sequence>MKNINKECLIKLLTVMVVLIQIIYLLWKKEIVYYIHPRMIPYLVISICILLFIALSYIMILTKPKHIYQYGSTKYIILSFLITTLLISYSGLNIDKEKTKVEKYKGKEKYQDKIYEKEEFLDRTLEERIYDEKFDVFDTEIYDFLNLLYTKQSVLKGKEVTYVVFVHYDDSLEKNQFIASRSIMVCCAADMISSGPIVNMNQPPKWKEGEWILLTGKIEYKEQKNSSNKTAFLNYIDAKPIEKPLEEVVYPNFG</sequence>
<organism evidence="3 4">
    <name type="scientific">Clostridioides difficile</name>
    <name type="common">Peptoclostridium difficile</name>
    <dbReference type="NCBI Taxonomy" id="1496"/>
    <lineage>
        <taxon>Bacteria</taxon>
        <taxon>Bacillati</taxon>
        <taxon>Bacillota</taxon>
        <taxon>Clostridia</taxon>
        <taxon>Peptostreptococcales</taxon>
        <taxon>Peptostreptococcaceae</taxon>
        <taxon>Clostridioides</taxon>
    </lineage>
</organism>
<feature type="transmembrane region" description="Helical" evidence="1">
    <location>
        <begin position="73"/>
        <end position="92"/>
    </location>
</feature>
<evidence type="ECO:0000313" key="4">
    <source>
        <dbReference type="Proteomes" id="UP000346772"/>
    </source>
</evidence>
<dbReference type="InterPro" id="IPR052955">
    <property type="entry name" value="UPF0703_membrane_permease"/>
</dbReference>
<comment type="caution">
    <text evidence="3">The sequence shown here is derived from an EMBL/GenBank/DDBJ whole genome shotgun (WGS) entry which is preliminary data.</text>
</comment>
<evidence type="ECO:0000256" key="1">
    <source>
        <dbReference type="SAM" id="Phobius"/>
    </source>
</evidence>
<dbReference type="PANTHER" id="PTHR40047">
    <property type="entry name" value="UPF0703 PROTEIN YCGQ"/>
    <property type="match status" value="1"/>
</dbReference>
<keyword evidence="1" id="KW-1133">Transmembrane helix</keyword>
<dbReference type="Pfam" id="PF21537">
    <property type="entry name" value="DUF1980_C"/>
    <property type="match status" value="1"/>
</dbReference>
<dbReference type="InterPro" id="IPR048447">
    <property type="entry name" value="DUF1980_C"/>
</dbReference>
<keyword evidence="1" id="KW-0472">Membrane</keyword>
<gene>
    <name evidence="3" type="ORF">SAMEA1710456_00813</name>
</gene>
<name>A0AAX3GWV6_CLODI</name>
<proteinExistence type="predicted"/>
<dbReference type="PANTHER" id="PTHR40047:SF1">
    <property type="entry name" value="UPF0703 PROTEIN YCGQ"/>
    <property type="match status" value="1"/>
</dbReference>
<protein>
    <submittedName>
        <fullName evidence="3">Membrane-spanning protein</fullName>
    </submittedName>
</protein>
<keyword evidence="1" id="KW-0812">Transmembrane</keyword>
<reference evidence="3 4" key="1">
    <citation type="submission" date="2019-02" db="EMBL/GenBank/DDBJ databases">
        <authorList>
            <consortium name="Pathogen Informatics"/>
        </authorList>
    </citation>
    <scope>NUCLEOTIDE SEQUENCE [LARGE SCALE GENOMIC DNA]</scope>
    <source>
        <strain evidence="3 4">078GUE027</strain>
    </source>
</reference>
<feature type="domain" description="DUF1980" evidence="2">
    <location>
        <begin position="122"/>
        <end position="251"/>
    </location>
</feature>